<dbReference type="AlphaFoldDB" id="A0AAD6T8R4"/>
<comment type="caution">
    <text evidence="2">The sequence shown here is derived from an EMBL/GenBank/DDBJ whole genome shotgun (WGS) entry which is preliminary data.</text>
</comment>
<reference evidence="2" key="1">
    <citation type="submission" date="2023-03" db="EMBL/GenBank/DDBJ databases">
        <title>Massive genome expansion in bonnet fungi (Mycena s.s.) driven by repeated elements and novel gene families across ecological guilds.</title>
        <authorList>
            <consortium name="Lawrence Berkeley National Laboratory"/>
            <person name="Harder C.B."/>
            <person name="Miyauchi S."/>
            <person name="Viragh M."/>
            <person name="Kuo A."/>
            <person name="Thoen E."/>
            <person name="Andreopoulos B."/>
            <person name="Lu D."/>
            <person name="Skrede I."/>
            <person name="Drula E."/>
            <person name="Henrissat B."/>
            <person name="Morin E."/>
            <person name="Kohler A."/>
            <person name="Barry K."/>
            <person name="LaButti K."/>
            <person name="Morin E."/>
            <person name="Salamov A."/>
            <person name="Lipzen A."/>
            <person name="Mereny Z."/>
            <person name="Hegedus B."/>
            <person name="Baldrian P."/>
            <person name="Stursova M."/>
            <person name="Weitz H."/>
            <person name="Taylor A."/>
            <person name="Grigoriev I.V."/>
            <person name="Nagy L.G."/>
            <person name="Martin F."/>
            <person name="Kauserud H."/>
        </authorList>
    </citation>
    <scope>NUCLEOTIDE SEQUENCE</scope>
    <source>
        <strain evidence="2">CBHHK200</strain>
    </source>
</reference>
<sequence length="85" mass="9366">MLFSRSLLFDVDGSNVVSRLRGIIYGGEAHFTARYISTHGTVWFHDGISTGSNCMEEGHIDSTDLLSLTRARGKSALTLIYALEE</sequence>
<keyword evidence="3" id="KW-1185">Reference proteome</keyword>
<proteinExistence type="predicted"/>
<evidence type="ECO:0000313" key="2">
    <source>
        <dbReference type="EMBL" id="KAJ7039402.1"/>
    </source>
</evidence>
<accession>A0AAD6T8R4</accession>
<dbReference type="EMBL" id="JARJCM010000738">
    <property type="protein sequence ID" value="KAJ7015913.1"/>
    <property type="molecule type" value="Genomic_DNA"/>
</dbReference>
<organism evidence="2 3">
    <name type="scientific">Mycena alexandri</name>
    <dbReference type="NCBI Taxonomy" id="1745969"/>
    <lineage>
        <taxon>Eukaryota</taxon>
        <taxon>Fungi</taxon>
        <taxon>Dikarya</taxon>
        <taxon>Basidiomycota</taxon>
        <taxon>Agaricomycotina</taxon>
        <taxon>Agaricomycetes</taxon>
        <taxon>Agaricomycetidae</taxon>
        <taxon>Agaricales</taxon>
        <taxon>Marasmiineae</taxon>
        <taxon>Mycenaceae</taxon>
        <taxon>Mycena</taxon>
    </lineage>
</organism>
<dbReference type="Proteomes" id="UP001218188">
    <property type="component" value="Unassembled WGS sequence"/>
</dbReference>
<gene>
    <name evidence="2" type="ORF">C8F04DRAFT_949883</name>
    <name evidence="1" type="ORF">C8F04DRAFT_984443</name>
</gene>
<dbReference type="EMBL" id="JARJCM010000027">
    <property type="protein sequence ID" value="KAJ7039402.1"/>
    <property type="molecule type" value="Genomic_DNA"/>
</dbReference>
<protein>
    <submittedName>
        <fullName evidence="2">Uncharacterized protein</fullName>
    </submittedName>
</protein>
<evidence type="ECO:0000313" key="1">
    <source>
        <dbReference type="EMBL" id="KAJ7015913.1"/>
    </source>
</evidence>
<name>A0AAD6T8R4_9AGAR</name>
<evidence type="ECO:0000313" key="3">
    <source>
        <dbReference type="Proteomes" id="UP001218188"/>
    </source>
</evidence>